<dbReference type="SUPFAM" id="SSF56112">
    <property type="entry name" value="Protein kinase-like (PK-like)"/>
    <property type="match status" value="1"/>
</dbReference>
<evidence type="ECO:0000313" key="3">
    <source>
        <dbReference type="Proteomes" id="UP001470230"/>
    </source>
</evidence>
<gene>
    <name evidence="2" type="ORF">M9Y10_018714</name>
</gene>
<reference evidence="2 3" key="1">
    <citation type="submission" date="2024-04" db="EMBL/GenBank/DDBJ databases">
        <title>Tritrichomonas musculus Genome.</title>
        <authorList>
            <person name="Alves-Ferreira E."/>
            <person name="Grigg M."/>
            <person name="Lorenzi H."/>
            <person name="Galac M."/>
        </authorList>
    </citation>
    <scope>NUCLEOTIDE SEQUENCE [LARGE SCALE GENOMIC DNA]</scope>
    <source>
        <strain evidence="2 3">EAF2021</strain>
    </source>
</reference>
<dbReference type="SMART" id="SM00220">
    <property type="entry name" value="S_TKc"/>
    <property type="match status" value="1"/>
</dbReference>
<name>A0ABR2HME6_9EUKA</name>
<protein>
    <recommendedName>
        <fullName evidence="1">Protein kinase domain-containing protein</fullName>
    </recommendedName>
</protein>
<dbReference type="PROSITE" id="PS50011">
    <property type="entry name" value="PROTEIN_KINASE_DOM"/>
    <property type="match status" value="1"/>
</dbReference>
<dbReference type="InterPro" id="IPR011009">
    <property type="entry name" value="Kinase-like_dom_sf"/>
</dbReference>
<proteinExistence type="predicted"/>
<keyword evidence="3" id="KW-1185">Reference proteome</keyword>
<dbReference type="InterPro" id="IPR000719">
    <property type="entry name" value="Prot_kinase_dom"/>
</dbReference>
<feature type="domain" description="Protein kinase" evidence="1">
    <location>
        <begin position="12"/>
        <end position="291"/>
    </location>
</feature>
<dbReference type="PANTHER" id="PTHR44329">
    <property type="entry name" value="SERINE/THREONINE-PROTEIN KINASE TNNI3K-RELATED"/>
    <property type="match status" value="1"/>
</dbReference>
<dbReference type="InterPro" id="IPR008271">
    <property type="entry name" value="Ser/Thr_kinase_AS"/>
</dbReference>
<dbReference type="PROSITE" id="PS00108">
    <property type="entry name" value="PROTEIN_KINASE_ST"/>
    <property type="match status" value="1"/>
</dbReference>
<dbReference type="Gene3D" id="1.10.510.10">
    <property type="entry name" value="Transferase(Phosphotransferase) domain 1"/>
    <property type="match status" value="1"/>
</dbReference>
<dbReference type="EMBL" id="JAPFFF010000026">
    <property type="protein sequence ID" value="KAK8849338.1"/>
    <property type="molecule type" value="Genomic_DNA"/>
</dbReference>
<evidence type="ECO:0000259" key="1">
    <source>
        <dbReference type="PROSITE" id="PS50011"/>
    </source>
</evidence>
<dbReference type="PANTHER" id="PTHR44329:SF214">
    <property type="entry name" value="PROTEIN KINASE DOMAIN-CONTAINING PROTEIN"/>
    <property type="match status" value="1"/>
</dbReference>
<dbReference type="InterPro" id="IPR051681">
    <property type="entry name" value="Ser/Thr_Kinases-Pseudokinases"/>
</dbReference>
<evidence type="ECO:0000313" key="2">
    <source>
        <dbReference type="EMBL" id="KAK8849338.1"/>
    </source>
</evidence>
<dbReference type="Pfam" id="PF00069">
    <property type="entry name" value="Pkinase"/>
    <property type="match status" value="1"/>
</dbReference>
<accession>A0ABR2HME6</accession>
<dbReference type="InterPro" id="IPR001245">
    <property type="entry name" value="Ser-Thr/Tyr_kinase_cat_dom"/>
</dbReference>
<dbReference type="PRINTS" id="PR00109">
    <property type="entry name" value="TYRKINASE"/>
</dbReference>
<organism evidence="2 3">
    <name type="scientific">Tritrichomonas musculus</name>
    <dbReference type="NCBI Taxonomy" id="1915356"/>
    <lineage>
        <taxon>Eukaryota</taxon>
        <taxon>Metamonada</taxon>
        <taxon>Parabasalia</taxon>
        <taxon>Tritrichomonadida</taxon>
        <taxon>Tritrichomonadidae</taxon>
        <taxon>Tritrichomonas</taxon>
    </lineage>
</organism>
<comment type="caution">
    <text evidence="2">The sequence shown here is derived from an EMBL/GenBank/DDBJ whole genome shotgun (WGS) entry which is preliminary data.</text>
</comment>
<dbReference type="Proteomes" id="UP001470230">
    <property type="component" value="Unassembled WGS sequence"/>
</dbReference>
<sequence length="349" mass="39746">MSDKAFLDLSQFERLEKIGKGQFRAVYKVKCKKTNEILASKISLKELEIEEDEEGPRSLIRNLVREVNIMSKLNHPSIVKFIGFSRNNFSGDPKPVIITELMTGGSLSTLIESERNGISNDKWNPTRKLIILYGVASAMSYLHSHNIIHRDLKPDNILLDNQLYPKIADFGLSKILHRNEDSLSAVSTGGFKGTFLYSSPEVLIDAEYTPAGDVYSFGIIAYEVITNDEPFKNCSFTELLIKVTNGTRPPFECEIPNSYKNLIERCWAQEQSDRPTFEQIVDEMKNDNGFITDLIDEADFINYVDYIDDCQISFEKGKKIVSIDEFIKRKKEESDDSDSDDEHVVHIGF</sequence>